<evidence type="ECO:0000313" key="2">
    <source>
        <dbReference type="EMBL" id="KAK9217018.1"/>
    </source>
</evidence>
<sequence>MLCSGICLGMGILAFRFMGQNNQTDRELTISDFESNVCSLLIATGVAARELAELVEKAVPLHLSLRRMQNTHQILERLCSYLSKLFLMTLVSNLTKRKAVKKAQAKDYGFEEDKSDSEDEDEGIRKAGGDISWQDPLTEIASIAAASKASASMPTPIGAAHSWPISTWSSTSCLCYQAACELEITDFLQNARWKVTHKEAQGPILEWTGAAITTRGEYIPT</sequence>
<evidence type="ECO:0000256" key="1">
    <source>
        <dbReference type="SAM" id="MobiDB-lite"/>
    </source>
</evidence>
<reference evidence="2 3" key="1">
    <citation type="submission" date="2024-05" db="EMBL/GenBank/DDBJ databases">
        <title>Haplotype-resolved chromosome-level genome assembly of Huyou (Citrus changshanensis).</title>
        <authorList>
            <person name="Miao C."/>
            <person name="Chen W."/>
            <person name="Wu Y."/>
            <person name="Wang L."/>
            <person name="Zhao S."/>
            <person name="Grierson D."/>
            <person name="Xu C."/>
            <person name="Chen K."/>
        </authorList>
    </citation>
    <scope>NUCLEOTIDE SEQUENCE [LARGE SCALE GENOMIC DNA]</scope>
    <source>
        <strain evidence="2">01-14</strain>
        <tissue evidence="2">Leaf</tissue>
    </source>
</reference>
<feature type="compositionally biased region" description="Acidic residues" evidence="1">
    <location>
        <begin position="113"/>
        <end position="122"/>
    </location>
</feature>
<accession>A0AAP0QRR0</accession>
<name>A0AAP0QRR0_9ROSI</name>
<evidence type="ECO:0000313" key="3">
    <source>
        <dbReference type="Proteomes" id="UP001428341"/>
    </source>
</evidence>
<comment type="caution">
    <text evidence="2">The sequence shown here is derived from an EMBL/GenBank/DDBJ whole genome shotgun (WGS) entry which is preliminary data.</text>
</comment>
<proteinExistence type="predicted"/>
<dbReference type="EMBL" id="JBCGBO010000003">
    <property type="protein sequence ID" value="KAK9217018.1"/>
    <property type="molecule type" value="Genomic_DNA"/>
</dbReference>
<feature type="region of interest" description="Disordered" evidence="1">
    <location>
        <begin position="109"/>
        <end position="129"/>
    </location>
</feature>
<keyword evidence="3" id="KW-1185">Reference proteome</keyword>
<protein>
    <submittedName>
        <fullName evidence="2">Uncharacterized protein</fullName>
    </submittedName>
</protein>
<dbReference type="Proteomes" id="UP001428341">
    <property type="component" value="Unassembled WGS sequence"/>
</dbReference>
<gene>
    <name evidence="2" type="ORF">WN944_009030</name>
</gene>
<organism evidence="2 3">
    <name type="scientific">Citrus x changshan-huyou</name>
    <dbReference type="NCBI Taxonomy" id="2935761"/>
    <lineage>
        <taxon>Eukaryota</taxon>
        <taxon>Viridiplantae</taxon>
        <taxon>Streptophyta</taxon>
        <taxon>Embryophyta</taxon>
        <taxon>Tracheophyta</taxon>
        <taxon>Spermatophyta</taxon>
        <taxon>Magnoliopsida</taxon>
        <taxon>eudicotyledons</taxon>
        <taxon>Gunneridae</taxon>
        <taxon>Pentapetalae</taxon>
        <taxon>rosids</taxon>
        <taxon>malvids</taxon>
        <taxon>Sapindales</taxon>
        <taxon>Rutaceae</taxon>
        <taxon>Aurantioideae</taxon>
        <taxon>Citrus</taxon>
    </lineage>
</organism>
<dbReference type="AlphaFoldDB" id="A0AAP0QRR0"/>